<proteinExistence type="predicted"/>
<keyword evidence="1" id="KW-1277">Toxin-antitoxin system</keyword>
<gene>
    <name evidence="2" type="ORF">SAMN05216323_11255</name>
</gene>
<dbReference type="EMBL" id="FMYP01000125">
    <property type="protein sequence ID" value="SDD29276.1"/>
    <property type="molecule type" value="Genomic_DNA"/>
</dbReference>
<keyword evidence="3" id="KW-1185">Reference proteome</keyword>
<name>A0A1G6TL90_9BACT</name>
<sequence length="91" mass="10776">MKKLDSLLVYLEEEWPTKVKLNFILKLDKSFKQIQNLPDSFSESEQIKGLRKCVVTKQTTVFYKYSETTIDVITIFDNRQNPKSLKKETKQ</sequence>
<dbReference type="InterPro" id="IPR007712">
    <property type="entry name" value="RelE/ParE_toxin"/>
</dbReference>
<evidence type="ECO:0008006" key="4">
    <source>
        <dbReference type="Google" id="ProtNLM"/>
    </source>
</evidence>
<dbReference type="AlphaFoldDB" id="A0A1G6TL90"/>
<evidence type="ECO:0000256" key="1">
    <source>
        <dbReference type="ARBA" id="ARBA00022649"/>
    </source>
</evidence>
<dbReference type="Gene3D" id="3.30.2310.20">
    <property type="entry name" value="RelE-like"/>
    <property type="match status" value="1"/>
</dbReference>
<protein>
    <recommendedName>
        <fullName evidence="4">Plasmid stabilization system protein ParE</fullName>
    </recommendedName>
</protein>
<organism evidence="2 3">
    <name type="scientific">Williamwhitmania taraxaci</name>
    <dbReference type="NCBI Taxonomy" id="1640674"/>
    <lineage>
        <taxon>Bacteria</taxon>
        <taxon>Pseudomonadati</taxon>
        <taxon>Bacteroidota</taxon>
        <taxon>Bacteroidia</taxon>
        <taxon>Bacteroidales</taxon>
        <taxon>Williamwhitmaniaceae</taxon>
        <taxon>Williamwhitmania</taxon>
    </lineage>
</organism>
<dbReference type="Pfam" id="PF05016">
    <property type="entry name" value="ParE_toxin"/>
    <property type="match status" value="1"/>
</dbReference>
<dbReference type="RefSeq" id="WP_394331470.1">
    <property type="nucleotide sequence ID" value="NZ_FMYP01000125.1"/>
</dbReference>
<dbReference type="Proteomes" id="UP000199452">
    <property type="component" value="Unassembled WGS sequence"/>
</dbReference>
<accession>A0A1G6TL90</accession>
<evidence type="ECO:0000313" key="3">
    <source>
        <dbReference type="Proteomes" id="UP000199452"/>
    </source>
</evidence>
<reference evidence="2 3" key="1">
    <citation type="submission" date="2016-09" db="EMBL/GenBank/DDBJ databases">
        <authorList>
            <person name="Capua I."/>
            <person name="De Benedictis P."/>
            <person name="Joannis T."/>
            <person name="Lombin L.H."/>
            <person name="Cattoli G."/>
        </authorList>
    </citation>
    <scope>NUCLEOTIDE SEQUENCE [LARGE SCALE GENOMIC DNA]</scope>
    <source>
        <strain evidence="2 3">A7P-90m</strain>
    </source>
</reference>
<dbReference type="InterPro" id="IPR035093">
    <property type="entry name" value="RelE/ParE_toxin_dom_sf"/>
</dbReference>
<evidence type="ECO:0000313" key="2">
    <source>
        <dbReference type="EMBL" id="SDD29276.1"/>
    </source>
</evidence>